<proteinExistence type="predicted"/>
<protein>
    <submittedName>
        <fullName evidence="2">Uncharacterized protein</fullName>
    </submittedName>
</protein>
<organism evidence="2 3">
    <name type="scientific">Hydnum rufescens UP504</name>
    <dbReference type="NCBI Taxonomy" id="1448309"/>
    <lineage>
        <taxon>Eukaryota</taxon>
        <taxon>Fungi</taxon>
        <taxon>Dikarya</taxon>
        <taxon>Basidiomycota</taxon>
        <taxon>Agaricomycotina</taxon>
        <taxon>Agaricomycetes</taxon>
        <taxon>Cantharellales</taxon>
        <taxon>Hydnaceae</taxon>
        <taxon>Hydnum</taxon>
    </lineage>
</organism>
<name>A0A9P6ALR8_9AGAM</name>
<keyword evidence="1" id="KW-1133">Transmembrane helix</keyword>
<accession>A0A9P6ALR8</accession>
<evidence type="ECO:0000313" key="3">
    <source>
        <dbReference type="Proteomes" id="UP000886523"/>
    </source>
</evidence>
<dbReference type="AlphaFoldDB" id="A0A9P6ALR8"/>
<keyword evidence="1" id="KW-0812">Transmembrane</keyword>
<reference evidence="2" key="1">
    <citation type="journal article" date="2020" name="Nat. Commun.">
        <title>Large-scale genome sequencing of mycorrhizal fungi provides insights into the early evolution of symbiotic traits.</title>
        <authorList>
            <person name="Miyauchi S."/>
            <person name="Kiss E."/>
            <person name="Kuo A."/>
            <person name="Drula E."/>
            <person name="Kohler A."/>
            <person name="Sanchez-Garcia M."/>
            <person name="Morin E."/>
            <person name="Andreopoulos B."/>
            <person name="Barry K.W."/>
            <person name="Bonito G."/>
            <person name="Buee M."/>
            <person name="Carver A."/>
            <person name="Chen C."/>
            <person name="Cichocki N."/>
            <person name="Clum A."/>
            <person name="Culley D."/>
            <person name="Crous P.W."/>
            <person name="Fauchery L."/>
            <person name="Girlanda M."/>
            <person name="Hayes R.D."/>
            <person name="Keri Z."/>
            <person name="LaButti K."/>
            <person name="Lipzen A."/>
            <person name="Lombard V."/>
            <person name="Magnuson J."/>
            <person name="Maillard F."/>
            <person name="Murat C."/>
            <person name="Nolan M."/>
            <person name="Ohm R.A."/>
            <person name="Pangilinan J."/>
            <person name="Pereira M.F."/>
            <person name="Perotto S."/>
            <person name="Peter M."/>
            <person name="Pfister S."/>
            <person name="Riley R."/>
            <person name="Sitrit Y."/>
            <person name="Stielow J.B."/>
            <person name="Szollosi G."/>
            <person name="Zifcakova L."/>
            <person name="Stursova M."/>
            <person name="Spatafora J.W."/>
            <person name="Tedersoo L."/>
            <person name="Vaario L.M."/>
            <person name="Yamada A."/>
            <person name="Yan M."/>
            <person name="Wang P."/>
            <person name="Xu J."/>
            <person name="Bruns T."/>
            <person name="Baldrian P."/>
            <person name="Vilgalys R."/>
            <person name="Dunand C."/>
            <person name="Henrissat B."/>
            <person name="Grigoriev I.V."/>
            <person name="Hibbett D."/>
            <person name="Nagy L.G."/>
            <person name="Martin F.M."/>
        </authorList>
    </citation>
    <scope>NUCLEOTIDE SEQUENCE</scope>
    <source>
        <strain evidence="2">UP504</strain>
    </source>
</reference>
<dbReference type="EMBL" id="MU129070">
    <property type="protein sequence ID" value="KAF9507872.1"/>
    <property type="molecule type" value="Genomic_DNA"/>
</dbReference>
<keyword evidence="1" id="KW-0472">Membrane</keyword>
<sequence>MKPSSISKRKSVETRTYLKPLKQVSTVSVQLMPIFFYLLVRAVFGLYPRFTLATAYWDSAKNFMAHRIHWPTKFRVRGGA</sequence>
<evidence type="ECO:0000256" key="1">
    <source>
        <dbReference type="SAM" id="Phobius"/>
    </source>
</evidence>
<gene>
    <name evidence="2" type="ORF">BS47DRAFT_1351065</name>
</gene>
<feature type="transmembrane region" description="Helical" evidence="1">
    <location>
        <begin position="21"/>
        <end position="40"/>
    </location>
</feature>
<dbReference type="Proteomes" id="UP000886523">
    <property type="component" value="Unassembled WGS sequence"/>
</dbReference>
<comment type="caution">
    <text evidence="2">The sequence shown here is derived from an EMBL/GenBank/DDBJ whole genome shotgun (WGS) entry which is preliminary data.</text>
</comment>
<keyword evidence="3" id="KW-1185">Reference proteome</keyword>
<evidence type="ECO:0000313" key="2">
    <source>
        <dbReference type="EMBL" id="KAF9507872.1"/>
    </source>
</evidence>